<dbReference type="RefSeq" id="WP_183486051.1">
    <property type="nucleotide sequence ID" value="NZ_JACIDZ010000006.1"/>
</dbReference>
<evidence type="ECO:0000313" key="3">
    <source>
        <dbReference type="Proteomes" id="UP000530571"/>
    </source>
</evidence>
<organism evidence="2 3">
    <name type="scientific">Martelella radicis</name>
    <dbReference type="NCBI Taxonomy" id="1397476"/>
    <lineage>
        <taxon>Bacteria</taxon>
        <taxon>Pseudomonadati</taxon>
        <taxon>Pseudomonadota</taxon>
        <taxon>Alphaproteobacteria</taxon>
        <taxon>Hyphomicrobiales</taxon>
        <taxon>Aurantimonadaceae</taxon>
        <taxon>Martelella</taxon>
    </lineage>
</organism>
<reference evidence="2 3" key="1">
    <citation type="submission" date="2020-08" db="EMBL/GenBank/DDBJ databases">
        <title>Genomic Encyclopedia of Type Strains, Phase IV (KMG-IV): sequencing the most valuable type-strain genomes for metagenomic binning, comparative biology and taxonomic classification.</title>
        <authorList>
            <person name="Goeker M."/>
        </authorList>
    </citation>
    <scope>NUCLEOTIDE SEQUENCE [LARGE SCALE GENOMIC DNA]</scope>
    <source>
        <strain evidence="2 3">DSM 28101</strain>
    </source>
</reference>
<feature type="transmembrane region" description="Helical" evidence="1">
    <location>
        <begin position="167"/>
        <end position="187"/>
    </location>
</feature>
<keyword evidence="1" id="KW-1133">Transmembrane helix</keyword>
<accession>A0A7W6KJ67</accession>
<keyword evidence="1" id="KW-0472">Membrane</keyword>
<dbReference type="Proteomes" id="UP000530571">
    <property type="component" value="Unassembled WGS sequence"/>
</dbReference>
<comment type="caution">
    <text evidence="2">The sequence shown here is derived from an EMBL/GenBank/DDBJ whole genome shotgun (WGS) entry which is preliminary data.</text>
</comment>
<evidence type="ECO:0000313" key="2">
    <source>
        <dbReference type="EMBL" id="MBB4122226.1"/>
    </source>
</evidence>
<evidence type="ECO:0000256" key="1">
    <source>
        <dbReference type="SAM" id="Phobius"/>
    </source>
</evidence>
<protein>
    <submittedName>
        <fullName evidence="2">Uncharacterized protein</fullName>
    </submittedName>
</protein>
<sequence length="369" mass="38263">MAAMRLGARKSVRGIGTAVLVAALVVTTPFVVPNGIDAVRLLAERNDPVAITDYRLDRLAPAQYEVAMLEALADDDPDLAASVMALADNRDIPVDGALRDRIEVAVSNENSLGNRLSQLFEGALTGRPDSTAGLIGAVATDLTTVGDVRDIIIEGDAYLSGEEYDPFILGISVAGLAITGAVILSAGSATAAKVGTSALKAAGKTGALTAPLRRSFTRLSRQAVNAPALRTAVPMLKRGNVPAASRALSSSLNAKPLMRMQDAAANVGTVMTKQGLRAGTDMLKVADTPADLGKLGKLSARVGKRFRAVLLLLGSGAITLGGLLLSAASWTASFAVWLAGAAYFGFRLLRLSWRIALLPAGRLIVRLVA</sequence>
<gene>
    <name evidence="2" type="ORF">GGR30_002155</name>
</gene>
<feature type="transmembrane region" description="Helical" evidence="1">
    <location>
        <begin position="12"/>
        <end position="32"/>
    </location>
</feature>
<feature type="transmembrane region" description="Helical" evidence="1">
    <location>
        <begin position="334"/>
        <end position="353"/>
    </location>
</feature>
<keyword evidence="3" id="KW-1185">Reference proteome</keyword>
<feature type="transmembrane region" description="Helical" evidence="1">
    <location>
        <begin position="308"/>
        <end position="328"/>
    </location>
</feature>
<name>A0A7W6KJ67_9HYPH</name>
<dbReference type="EMBL" id="JACIDZ010000006">
    <property type="protein sequence ID" value="MBB4122226.1"/>
    <property type="molecule type" value="Genomic_DNA"/>
</dbReference>
<proteinExistence type="predicted"/>
<dbReference type="AlphaFoldDB" id="A0A7W6KJ67"/>
<keyword evidence="1" id="KW-0812">Transmembrane</keyword>